<proteinExistence type="predicted"/>
<dbReference type="AlphaFoldDB" id="A0A0F5MNI6"/>
<evidence type="ECO:0000313" key="2">
    <source>
        <dbReference type="Proteomes" id="UP000033358"/>
    </source>
</evidence>
<dbReference type="EMBL" id="JYHA01000087">
    <property type="protein sequence ID" value="KKB96383.1"/>
    <property type="molecule type" value="Genomic_DNA"/>
</dbReference>
<name>A0A0F5MNI6_9RICK</name>
<protein>
    <submittedName>
        <fullName evidence="1">Uncharacterized protein</fullName>
    </submittedName>
</protein>
<organism evidence="1 2">
    <name type="scientific">Candidatus Arcanibacter lacustris</name>
    <dbReference type="NCBI Taxonomy" id="1607817"/>
    <lineage>
        <taxon>Bacteria</taxon>
        <taxon>Pseudomonadati</taxon>
        <taxon>Pseudomonadota</taxon>
        <taxon>Alphaproteobacteria</taxon>
        <taxon>Rickettsiales</taxon>
        <taxon>Candidatus Arcanibacter</taxon>
    </lineage>
</organism>
<keyword evidence="2" id="KW-1185">Reference proteome</keyword>
<dbReference type="Proteomes" id="UP000033358">
    <property type="component" value="Unassembled WGS sequence"/>
</dbReference>
<accession>A0A0F5MNI6</accession>
<reference evidence="1 2" key="1">
    <citation type="submission" date="2015-02" db="EMBL/GenBank/DDBJ databases">
        <title>Single cell genomics of a rare environmental alphaproteobacterium provides unique insights into Rickettsiaceae evolution.</title>
        <authorList>
            <person name="Martijn J."/>
            <person name="Schulz F."/>
            <person name="Zaremba-Niedzwiedzka K."/>
            <person name="Viklund J."/>
            <person name="Stepanauskas R."/>
            <person name="Andersson S.G.E."/>
            <person name="Horn M."/>
            <person name="Guy L."/>
            <person name="Ettema T.J.G."/>
        </authorList>
    </citation>
    <scope>NUCLEOTIDE SEQUENCE [LARGE SCALE GENOMIC DNA]</scope>
    <source>
        <strain evidence="1 2">SCGC AAA041-L04</strain>
    </source>
</reference>
<comment type="caution">
    <text evidence="1">The sequence shown here is derived from an EMBL/GenBank/DDBJ whole genome shotgun (WGS) entry which is preliminary data.</text>
</comment>
<evidence type="ECO:0000313" key="1">
    <source>
        <dbReference type="EMBL" id="KKB96383.1"/>
    </source>
</evidence>
<sequence length="149" mass="17273">MINKYFSLYKNKQLMAYKLFSTIFKHPTATFKFVIEATNLNPLKENYLKSISNMIISEVKDNFEVTDMSENLIESYSSNNPEFPISVSQQILMGITGNDLYKTLDFAERFQEFINEKYSSRGMSFQAIYTVESMEISNMGDDFPKLTTP</sequence>
<gene>
    <name evidence="1" type="ORF">SZ25_00533</name>
</gene>